<dbReference type="AlphaFoldDB" id="A0A840C6X4"/>
<dbReference type="Pfam" id="PF00561">
    <property type="entry name" value="Abhydrolase_1"/>
    <property type="match status" value="1"/>
</dbReference>
<dbReference type="PRINTS" id="PR00111">
    <property type="entry name" value="ABHYDROLASE"/>
</dbReference>
<dbReference type="Proteomes" id="UP000585681">
    <property type="component" value="Unassembled WGS sequence"/>
</dbReference>
<feature type="domain" description="AB hydrolase-1" evidence="1">
    <location>
        <begin position="40"/>
        <end position="270"/>
    </location>
</feature>
<dbReference type="EMBL" id="JACIEQ010000001">
    <property type="protein sequence ID" value="MBB4021701.1"/>
    <property type="molecule type" value="Genomic_DNA"/>
</dbReference>
<dbReference type="Gene3D" id="3.40.50.1820">
    <property type="entry name" value="alpha/beta hydrolase"/>
    <property type="match status" value="1"/>
</dbReference>
<protein>
    <submittedName>
        <fullName evidence="2">Non-heme chloroperoxidase</fullName>
        <ecNumber evidence="2">1.11.1.10</ecNumber>
    </submittedName>
</protein>
<reference evidence="2" key="1">
    <citation type="submission" date="2020-08" db="EMBL/GenBank/DDBJ databases">
        <title>Genomic Encyclopedia of Type Strains, Phase IV (KMG-IV): sequencing the most valuable type-strain genomes for metagenomic binning, comparative biology and taxonomic classification.</title>
        <authorList>
            <person name="Goeker M."/>
        </authorList>
    </citation>
    <scope>NUCLEOTIDE SEQUENCE [LARGE SCALE GENOMIC DNA]</scope>
    <source>
        <strain evidence="2">DSM 105040</strain>
    </source>
</reference>
<proteinExistence type="predicted"/>
<dbReference type="SUPFAM" id="SSF53474">
    <property type="entry name" value="alpha/beta-Hydrolases"/>
    <property type="match status" value="1"/>
</dbReference>
<accession>A0A840C6X4</accession>
<keyword evidence="2" id="KW-0560">Oxidoreductase</keyword>
<evidence type="ECO:0000259" key="1">
    <source>
        <dbReference type="Pfam" id="PF00561"/>
    </source>
</evidence>
<keyword evidence="3" id="KW-1185">Reference proteome</keyword>
<dbReference type="EC" id="1.11.1.10" evidence="2"/>
<dbReference type="InterPro" id="IPR000073">
    <property type="entry name" value="AB_hydrolase_1"/>
</dbReference>
<gene>
    <name evidence="2" type="ORF">GGR17_001492</name>
</gene>
<dbReference type="InterPro" id="IPR029058">
    <property type="entry name" value="AB_hydrolase_fold"/>
</dbReference>
<evidence type="ECO:0000313" key="3">
    <source>
        <dbReference type="Proteomes" id="UP000585681"/>
    </source>
</evidence>
<dbReference type="RefSeq" id="WP_082386709.1">
    <property type="nucleotide sequence ID" value="NZ_JACIEQ010000001.1"/>
</dbReference>
<dbReference type="PANTHER" id="PTHR43194:SF2">
    <property type="entry name" value="PEROXISOMAL MEMBRANE PROTEIN LPX1"/>
    <property type="match status" value="1"/>
</dbReference>
<evidence type="ECO:0000313" key="2">
    <source>
        <dbReference type="EMBL" id="MBB4021701.1"/>
    </source>
</evidence>
<dbReference type="InterPro" id="IPR050228">
    <property type="entry name" value="Carboxylesterase_BioH"/>
</dbReference>
<dbReference type="PANTHER" id="PTHR43194">
    <property type="entry name" value="HYDROLASE ALPHA/BETA FOLD FAMILY"/>
    <property type="match status" value="1"/>
</dbReference>
<keyword evidence="2" id="KW-0575">Peroxidase</keyword>
<organism evidence="2 3">
    <name type="scientific">Actibacterium naphthalenivorans</name>
    <dbReference type="NCBI Taxonomy" id="1614693"/>
    <lineage>
        <taxon>Bacteria</taxon>
        <taxon>Pseudomonadati</taxon>
        <taxon>Pseudomonadota</taxon>
        <taxon>Alphaproteobacteria</taxon>
        <taxon>Rhodobacterales</taxon>
        <taxon>Roseobacteraceae</taxon>
        <taxon>Actibacterium</taxon>
    </lineage>
</organism>
<comment type="caution">
    <text evidence="2">The sequence shown here is derived from an EMBL/GenBank/DDBJ whole genome shotgun (WGS) entry which is preliminary data.</text>
</comment>
<name>A0A840C6X4_9RHOB</name>
<dbReference type="GO" id="GO:0016691">
    <property type="term" value="F:chloride peroxidase activity"/>
    <property type="evidence" value="ECO:0007669"/>
    <property type="project" value="UniProtKB-EC"/>
</dbReference>
<sequence length="292" mass="31883">MAVVKKHSDADAAVVSGHINVPDGFRLAVDLAGNPWQHRVLFLHGGGQSRRSWHRAIRNMVGNGFSVLSYDLRGHGDSDWAPDGDYSLDAHVRDLKAIIESLPSRPSIVGAAFGGRVALEATAALGPDLVRNLVLVDLAPRLDPAGIERVRSFFRVSRDGFDSIEQAGAALDQYAERSMTRNFFKLRGLLRIGPDQRFYWRWDPRVGSDGFFTPPDLEARLSESAARLAVPTLLVRGTDSDLVTDQSVAHFRECQPAAEVVSIPGSGHLMKAQDLNVYCAATLAFLKANTGR</sequence>